<keyword evidence="3" id="KW-1185">Reference proteome</keyword>
<dbReference type="VEuPathDB" id="FungiDB:NECHADRAFT_90584"/>
<dbReference type="InParanoid" id="C7YJS8"/>
<accession>C7YJS8</accession>
<evidence type="ECO:0000259" key="1">
    <source>
        <dbReference type="Pfam" id="PF24476"/>
    </source>
</evidence>
<protein>
    <recommendedName>
        <fullName evidence="1">DUF7580 domain-containing protein</fullName>
    </recommendedName>
</protein>
<dbReference type="AlphaFoldDB" id="C7YJS8"/>
<evidence type="ECO:0000313" key="3">
    <source>
        <dbReference type="Proteomes" id="UP000005206"/>
    </source>
</evidence>
<dbReference type="KEGG" id="nhe:NECHADRAFT_90584"/>
<dbReference type="PANTHER" id="PTHR35186">
    <property type="entry name" value="ANK_REP_REGION DOMAIN-CONTAINING PROTEIN"/>
    <property type="match status" value="1"/>
</dbReference>
<dbReference type="eggNOG" id="ENOG502SNN1">
    <property type="taxonomic scope" value="Eukaryota"/>
</dbReference>
<dbReference type="Proteomes" id="UP000005206">
    <property type="component" value="Chromosome 1"/>
</dbReference>
<gene>
    <name evidence="2" type="ORF">NECHADRAFT_90584</name>
</gene>
<dbReference type="Pfam" id="PF24476">
    <property type="entry name" value="DUF7580"/>
    <property type="match status" value="1"/>
</dbReference>
<dbReference type="HOGENOM" id="CLU_026305_3_1_1"/>
<feature type="domain" description="DUF7580" evidence="1">
    <location>
        <begin position="279"/>
        <end position="511"/>
    </location>
</feature>
<dbReference type="RefSeq" id="XP_003054039.1">
    <property type="nucleotide sequence ID" value="XM_003053993.1"/>
</dbReference>
<proteinExistence type="predicted"/>
<dbReference type="OMA" id="RVYWESG"/>
<sequence>MSGFEVAGIVLGTLPLVVTALEAYSNFLRDWGKAPAELRSLNRQLSTEQTRLRNVCEQLVSDVVPHRDVEPMLQNAFGPLWQEKETNDKIRRRLWDSYGPFEDTIKEVEEALDSVIKRLRIDVSQDGKVQWIERKMVTRDFKKLLYRLNRKDYQEALEAISKGVTSLEGLAQQSIKLEPRRRKQSRCKVLNVLRDLSTSIYRALCSSILCTDSHDTKNSKRVSFGIDRALSRLRLTEPATDVTPNLKTAMALFNRPVTDIAFIKTPEESNDTPTITPLNLCLALQNAHKERPQCYGHLIDQQCSHRHFQVCPLGTAIDSDGWSIVTLDEVLEGKKGLTPLISLAEKVRLALAIASSVLQLSKTPWLPEALTRKNVHFFRRGDSLSYEHPFLQRRLPEHSAKYPRNGSESESCSLSNNPTLFALGILLLEIILGSSLDQLWKADDKGPDDENPSLIRDLIIANRMLEQRVALINPAYKAVVERCIGCTESKGLDEEEFRQTVYNGVVMELEAISEFTKLGI</sequence>
<dbReference type="PANTHER" id="PTHR35186:SF4">
    <property type="entry name" value="PRION-INHIBITION AND PROPAGATION HELO DOMAIN-CONTAINING PROTEIN"/>
    <property type="match status" value="1"/>
</dbReference>
<name>C7YJS8_FUSV7</name>
<evidence type="ECO:0000313" key="2">
    <source>
        <dbReference type="EMBL" id="EEU48326.1"/>
    </source>
</evidence>
<dbReference type="OrthoDB" id="3565018at2759"/>
<dbReference type="GeneID" id="9676664"/>
<dbReference type="EMBL" id="GG698896">
    <property type="protein sequence ID" value="EEU48326.1"/>
    <property type="molecule type" value="Genomic_DNA"/>
</dbReference>
<dbReference type="STRING" id="660122.C7YJS8"/>
<organism evidence="2 3">
    <name type="scientific">Fusarium vanettenii (strain ATCC MYA-4622 / CBS 123669 / FGSC 9596 / NRRL 45880 / 77-13-4)</name>
    <name type="common">Fusarium solani subsp. pisi</name>
    <dbReference type="NCBI Taxonomy" id="660122"/>
    <lineage>
        <taxon>Eukaryota</taxon>
        <taxon>Fungi</taxon>
        <taxon>Dikarya</taxon>
        <taxon>Ascomycota</taxon>
        <taxon>Pezizomycotina</taxon>
        <taxon>Sordariomycetes</taxon>
        <taxon>Hypocreomycetidae</taxon>
        <taxon>Hypocreales</taxon>
        <taxon>Nectriaceae</taxon>
        <taxon>Fusarium</taxon>
        <taxon>Fusarium solani species complex</taxon>
        <taxon>Fusarium vanettenii</taxon>
    </lineage>
</organism>
<reference evidence="2 3" key="1">
    <citation type="journal article" date="2009" name="PLoS Genet.">
        <title>The genome of Nectria haematococca: contribution of supernumerary chromosomes to gene expansion.</title>
        <authorList>
            <person name="Coleman J.J."/>
            <person name="Rounsley S.D."/>
            <person name="Rodriguez-Carres M."/>
            <person name="Kuo A."/>
            <person name="Wasmann C.C."/>
            <person name="Grimwood J."/>
            <person name="Schmutz J."/>
            <person name="Taga M."/>
            <person name="White G.J."/>
            <person name="Zhou S."/>
            <person name="Schwartz D.C."/>
            <person name="Freitag M."/>
            <person name="Ma L.J."/>
            <person name="Danchin E.G."/>
            <person name="Henrissat B."/>
            <person name="Coutinho P.M."/>
            <person name="Nelson D.R."/>
            <person name="Straney D."/>
            <person name="Napoli C.A."/>
            <person name="Barker B.M."/>
            <person name="Gribskov M."/>
            <person name="Rep M."/>
            <person name="Kroken S."/>
            <person name="Molnar I."/>
            <person name="Rensing C."/>
            <person name="Kennell J.C."/>
            <person name="Zamora J."/>
            <person name="Farman M.L."/>
            <person name="Selker E.U."/>
            <person name="Salamov A."/>
            <person name="Shapiro H."/>
            <person name="Pangilinan J."/>
            <person name="Lindquist E."/>
            <person name="Lamers C."/>
            <person name="Grigoriev I.V."/>
            <person name="Geiser D.M."/>
            <person name="Covert S.F."/>
            <person name="Temporini E."/>
            <person name="Vanetten H.D."/>
        </authorList>
    </citation>
    <scope>NUCLEOTIDE SEQUENCE [LARGE SCALE GENOMIC DNA]</scope>
    <source>
        <strain evidence="3">ATCC MYA-4622 / CBS 123669 / FGSC 9596 / NRRL 45880 / 77-13-4</strain>
    </source>
</reference>
<dbReference type="InterPro" id="IPR056002">
    <property type="entry name" value="DUF7580"/>
</dbReference>